<dbReference type="SMART" id="SM00418">
    <property type="entry name" value="HTH_ARSR"/>
    <property type="match status" value="1"/>
</dbReference>
<comment type="caution">
    <text evidence="2">The sequence shown here is derived from an EMBL/GenBank/DDBJ whole genome shotgun (WGS) entry which is preliminary data.</text>
</comment>
<organism evidence="2 3">
    <name type="scientific">Microvirga terricola</name>
    <dbReference type="NCBI Taxonomy" id="2719797"/>
    <lineage>
        <taxon>Bacteria</taxon>
        <taxon>Pseudomonadati</taxon>
        <taxon>Pseudomonadota</taxon>
        <taxon>Alphaproteobacteria</taxon>
        <taxon>Hyphomicrobiales</taxon>
        <taxon>Methylobacteriaceae</taxon>
        <taxon>Microvirga</taxon>
    </lineage>
</organism>
<dbReference type="SUPFAM" id="SSF46785">
    <property type="entry name" value="Winged helix' DNA-binding domain"/>
    <property type="match status" value="1"/>
</dbReference>
<dbReference type="InterPro" id="IPR036390">
    <property type="entry name" value="WH_DNA-bd_sf"/>
</dbReference>
<name>A0ABX0VAY2_9HYPH</name>
<gene>
    <name evidence="2" type="ORF">HB375_07600</name>
</gene>
<evidence type="ECO:0000313" key="2">
    <source>
        <dbReference type="EMBL" id="NIX76481.1"/>
    </source>
</evidence>
<feature type="domain" description="HTH arsR-type" evidence="1">
    <location>
        <begin position="1"/>
        <end position="94"/>
    </location>
</feature>
<dbReference type="PANTHER" id="PTHR38600">
    <property type="entry name" value="TRANSCRIPTIONAL REGULATORY PROTEIN"/>
    <property type="match status" value="1"/>
</dbReference>
<keyword evidence="3" id="KW-1185">Reference proteome</keyword>
<reference evidence="2 3" key="1">
    <citation type="submission" date="2020-03" db="EMBL/GenBank/DDBJ databases">
        <title>The genome sequence of Microvirga sp. c23x22.</title>
        <authorList>
            <person name="Zhang X."/>
        </authorList>
    </citation>
    <scope>NUCLEOTIDE SEQUENCE [LARGE SCALE GENOMIC DNA]</scope>
    <source>
        <strain evidence="3">c23x22</strain>
    </source>
</reference>
<accession>A0ABX0VAY2</accession>
<dbReference type="Gene3D" id="1.10.10.10">
    <property type="entry name" value="Winged helix-like DNA-binding domain superfamily/Winged helix DNA-binding domain"/>
    <property type="match status" value="1"/>
</dbReference>
<dbReference type="CDD" id="cd00090">
    <property type="entry name" value="HTH_ARSR"/>
    <property type="match status" value="1"/>
</dbReference>
<dbReference type="NCBIfam" id="NF033788">
    <property type="entry name" value="HTH_metalloreg"/>
    <property type="match status" value="1"/>
</dbReference>
<protein>
    <submittedName>
        <fullName evidence="2">Winged helix-turn-helix transcriptional regulator</fullName>
    </submittedName>
</protein>
<dbReference type="InterPro" id="IPR011991">
    <property type="entry name" value="ArsR-like_HTH"/>
</dbReference>
<dbReference type="InterPro" id="IPR036388">
    <property type="entry name" value="WH-like_DNA-bd_sf"/>
</dbReference>
<dbReference type="InterPro" id="IPR001845">
    <property type="entry name" value="HTH_ArsR_DNA-bd_dom"/>
</dbReference>
<proteinExistence type="predicted"/>
<sequence length="114" mass="12641">MPNYLKPIDTLLHALSEPARRAIVERLATGPASVSSLATVTPMSLPAVMQHLAILETARLIETQKIGRVRTVTLKPGALKDLESWAAAQRTQWERKLDHLAAYLDETEITSKEK</sequence>
<dbReference type="PROSITE" id="PS50987">
    <property type="entry name" value="HTH_ARSR_2"/>
    <property type="match status" value="1"/>
</dbReference>
<dbReference type="PANTHER" id="PTHR38600:SF2">
    <property type="entry name" value="SLL0088 PROTEIN"/>
    <property type="match status" value="1"/>
</dbReference>
<dbReference type="Proteomes" id="UP000707352">
    <property type="component" value="Unassembled WGS sequence"/>
</dbReference>
<dbReference type="RefSeq" id="WP_167672357.1">
    <property type="nucleotide sequence ID" value="NZ_JAATJS010000002.1"/>
</dbReference>
<evidence type="ECO:0000313" key="3">
    <source>
        <dbReference type="Proteomes" id="UP000707352"/>
    </source>
</evidence>
<dbReference type="Pfam" id="PF01022">
    <property type="entry name" value="HTH_5"/>
    <property type="match status" value="1"/>
</dbReference>
<dbReference type="EMBL" id="JAATJS010000002">
    <property type="protein sequence ID" value="NIX76481.1"/>
    <property type="molecule type" value="Genomic_DNA"/>
</dbReference>
<evidence type="ECO:0000259" key="1">
    <source>
        <dbReference type="PROSITE" id="PS50987"/>
    </source>
</evidence>